<evidence type="ECO:0008006" key="3">
    <source>
        <dbReference type="Google" id="ProtNLM"/>
    </source>
</evidence>
<dbReference type="InterPro" id="IPR012337">
    <property type="entry name" value="RNaseH-like_sf"/>
</dbReference>
<accession>A0A8S1AMT9</accession>
<keyword evidence="2" id="KW-1185">Reference proteome</keyword>
<evidence type="ECO:0000313" key="2">
    <source>
        <dbReference type="Proteomes" id="UP000494106"/>
    </source>
</evidence>
<comment type="caution">
    <text evidence="1">The sequence shown here is derived from an EMBL/GenBank/DDBJ whole genome shotgun (WGS) entry which is preliminary data.</text>
</comment>
<gene>
    <name evidence="1" type="ORF">APLA_LOCUS12005</name>
</gene>
<dbReference type="OrthoDB" id="4951847at2759"/>
<reference evidence="1 2" key="1">
    <citation type="submission" date="2020-04" db="EMBL/GenBank/DDBJ databases">
        <authorList>
            <person name="Wallbank WR R."/>
            <person name="Pardo Diaz C."/>
            <person name="Kozak K."/>
            <person name="Martin S."/>
            <person name="Jiggins C."/>
            <person name="Moest M."/>
            <person name="Warren A I."/>
            <person name="Byers J.R.P. K."/>
            <person name="Montejo-Kovacevich G."/>
            <person name="Yen C E."/>
        </authorList>
    </citation>
    <scope>NUCLEOTIDE SEQUENCE [LARGE SCALE GENOMIC DNA]</scope>
</reference>
<organism evidence="1 2">
    <name type="scientific">Arctia plantaginis</name>
    <name type="common">Wood tiger moth</name>
    <name type="synonym">Phalaena plantaginis</name>
    <dbReference type="NCBI Taxonomy" id="874455"/>
    <lineage>
        <taxon>Eukaryota</taxon>
        <taxon>Metazoa</taxon>
        <taxon>Ecdysozoa</taxon>
        <taxon>Arthropoda</taxon>
        <taxon>Hexapoda</taxon>
        <taxon>Insecta</taxon>
        <taxon>Pterygota</taxon>
        <taxon>Neoptera</taxon>
        <taxon>Endopterygota</taxon>
        <taxon>Lepidoptera</taxon>
        <taxon>Glossata</taxon>
        <taxon>Ditrysia</taxon>
        <taxon>Noctuoidea</taxon>
        <taxon>Erebidae</taxon>
        <taxon>Arctiinae</taxon>
        <taxon>Arctia</taxon>
    </lineage>
</organism>
<sequence>MAKMRKELKDSDTIITYGCSAHLLNLLSKDLENSSIKEHVVQIIKYFRNNHAANSLYKAEGGKALVLPSDIRWNTITDCFEVFVSEWQKLLKICEENRDVIDPVIRAKVENMVVKRSVEDYLITFESNICYIGYFTKK</sequence>
<dbReference type="SUPFAM" id="SSF53098">
    <property type="entry name" value="Ribonuclease H-like"/>
    <property type="match status" value="1"/>
</dbReference>
<proteinExistence type="predicted"/>
<evidence type="ECO:0000313" key="1">
    <source>
        <dbReference type="EMBL" id="CAB3249174.1"/>
    </source>
</evidence>
<protein>
    <recommendedName>
        <fullName evidence="3">DUF659 domain-containing protein</fullName>
    </recommendedName>
</protein>
<dbReference type="AlphaFoldDB" id="A0A8S1AMT9"/>
<dbReference type="EMBL" id="CADEBC010000537">
    <property type="protein sequence ID" value="CAB3249174.1"/>
    <property type="molecule type" value="Genomic_DNA"/>
</dbReference>
<name>A0A8S1AMT9_ARCPL</name>
<dbReference type="Proteomes" id="UP000494106">
    <property type="component" value="Unassembled WGS sequence"/>
</dbReference>